<dbReference type="Proteomes" id="UP000257109">
    <property type="component" value="Unassembled WGS sequence"/>
</dbReference>
<proteinExistence type="predicted"/>
<feature type="non-terminal residue" evidence="2">
    <location>
        <position position="1"/>
    </location>
</feature>
<sequence>MRCPPLPELDPTEPDAVSEGDALGKPYGVAAGERHQVLEVQSMRIEVGEKLREVKEWRRKIGVCCIPACSS</sequence>
<keyword evidence="3" id="KW-1185">Reference proteome</keyword>
<dbReference type="EMBL" id="QJKJ01000276">
    <property type="protein sequence ID" value="RDY13450.1"/>
    <property type="molecule type" value="Genomic_DNA"/>
</dbReference>
<comment type="caution">
    <text evidence="2">The sequence shown here is derived from an EMBL/GenBank/DDBJ whole genome shotgun (WGS) entry which is preliminary data.</text>
</comment>
<accession>A0A371IEI3</accession>
<evidence type="ECO:0000313" key="3">
    <source>
        <dbReference type="Proteomes" id="UP000257109"/>
    </source>
</evidence>
<evidence type="ECO:0000313" key="2">
    <source>
        <dbReference type="EMBL" id="RDY13450.1"/>
    </source>
</evidence>
<organism evidence="2 3">
    <name type="scientific">Mucuna pruriens</name>
    <name type="common">Velvet bean</name>
    <name type="synonym">Dolichos pruriens</name>
    <dbReference type="NCBI Taxonomy" id="157652"/>
    <lineage>
        <taxon>Eukaryota</taxon>
        <taxon>Viridiplantae</taxon>
        <taxon>Streptophyta</taxon>
        <taxon>Embryophyta</taxon>
        <taxon>Tracheophyta</taxon>
        <taxon>Spermatophyta</taxon>
        <taxon>Magnoliopsida</taxon>
        <taxon>eudicotyledons</taxon>
        <taxon>Gunneridae</taxon>
        <taxon>Pentapetalae</taxon>
        <taxon>rosids</taxon>
        <taxon>fabids</taxon>
        <taxon>Fabales</taxon>
        <taxon>Fabaceae</taxon>
        <taxon>Papilionoideae</taxon>
        <taxon>50 kb inversion clade</taxon>
        <taxon>NPAAA clade</taxon>
        <taxon>indigoferoid/millettioid clade</taxon>
        <taxon>Phaseoleae</taxon>
        <taxon>Mucuna</taxon>
    </lineage>
</organism>
<feature type="region of interest" description="Disordered" evidence="1">
    <location>
        <begin position="1"/>
        <end position="25"/>
    </location>
</feature>
<gene>
    <name evidence="2" type="ORF">CR513_01641</name>
</gene>
<protein>
    <submittedName>
        <fullName evidence="2">Uncharacterized protein</fullName>
    </submittedName>
</protein>
<evidence type="ECO:0000256" key="1">
    <source>
        <dbReference type="SAM" id="MobiDB-lite"/>
    </source>
</evidence>
<reference evidence="2" key="1">
    <citation type="submission" date="2018-05" db="EMBL/GenBank/DDBJ databases">
        <title>Draft genome of Mucuna pruriens seed.</title>
        <authorList>
            <person name="Nnadi N.E."/>
            <person name="Vos R."/>
            <person name="Hasami M.H."/>
            <person name="Devisetty U.K."/>
            <person name="Aguiy J.C."/>
        </authorList>
    </citation>
    <scope>NUCLEOTIDE SEQUENCE [LARGE SCALE GENOMIC DNA]</scope>
    <source>
        <strain evidence="2">JCA_2017</strain>
    </source>
</reference>
<dbReference type="AlphaFoldDB" id="A0A371IEI3"/>
<name>A0A371IEI3_MUCPR</name>